<evidence type="ECO:0000313" key="3">
    <source>
        <dbReference type="Proteomes" id="UP001499924"/>
    </source>
</evidence>
<gene>
    <name evidence="2" type="ORF">GCM10010531_28310</name>
</gene>
<sequence length="240" mass="26028">MDAHRPDDGQDPAALLSEMEQLRVRTRRTGRTWWFPLTLFGVLVLGASPLYVSIGGEDTEWPGSTFAILVVRSFAGLLTAYPVETAFYWLAALAVGFVGSGLWYRRQAQRIGLRRPVLAFVLAGLLTTVVLVVLQQVPAVAWLLFWVSFRGTLAIIVIAVSLLVLAWLERSSALTAVVIAFLGVTALVSTYNVENLLFDVGVPYGQWANAAGVVLPGLVLLVSGLVARALTARPRDRVPA</sequence>
<feature type="transmembrane region" description="Helical" evidence="1">
    <location>
        <begin position="86"/>
        <end position="104"/>
    </location>
</feature>
<comment type="caution">
    <text evidence="2">The sequence shown here is derived from an EMBL/GenBank/DDBJ whole genome shotgun (WGS) entry which is preliminary data.</text>
</comment>
<feature type="transmembrane region" description="Helical" evidence="1">
    <location>
        <begin position="173"/>
        <end position="192"/>
    </location>
</feature>
<feature type="transmembrane region" description="Helical" evidence="1">
    <location>
        <begin position="116"/>
        <end position="134"/>
    </location>
</feature>
<accession>A0ABP6PAT6</accession>
<dbReference type="EMBL" id="BAAAVV010000006">
    <property type="protein sequence ID" value="GAA3173108.1"/>
    <property type="molecule type" value="Genomic_DNA"/>
</dbReference>
<keyword evidence="1" id="KW-1133">Transmembrane helix</keyword>
<organism evidence="2 3">
    <name type="scientific">Blastococcus jejuensis</name>
    <dbReference type="NCBI Taxonomy" id="351224"/>
    <lineage>
        <taxon>Bacteria</taxon>
        <taxon>Bacillati</taxon>
        <taxon>Actinomycetota</taxon>
        <taxon>Actinomycetes</taxon>
        <taxon>Geodermatophilales</taxon>
        <taxon>Geodermatophilaceae</taxon>
        <taxon>Blastococcus</taxon>
    </lineage>
</organism>
<dbReference type="Proteomes" id="UP001499924">
    <property type="component" value="Unassembled WGS sequence"/>
</dbReference>
<feature type="transmembrane region" description="Helical" evidence="1">
    <location>
        <begin position="140"/>
        <end position="166"/>
    </location>
</feature>
<feature type="transmembrane region" description="Helical" evidence="1">
    <location>
        <begin position="204"/>
        <end position="227"/>
    </location>
</feature>
<proteinExistence type="predicted"/>
<dbReference type="RefSeq" id="WP_344689580.1">
    <property type="nucleotide sequence ID" value="NZ_BAAAVV010000006.1"/>
</dbReference>
<reference evidence="3" key="1">
    <citation type="journal article" date="2019" name="Int. J. Syst. Evol. Microbiol.">
        <title>The Global Catalogue of Microorganisms (GCM) 10K type strain sequencing project: providing services to taxonomists for standard genome sequencing and annotation.</title>
        <authorList>
            <consortium name="The Broad Institute Genomics Platform"/>
            <consortium name="The Broad Institute Genome Sequencing Center for Infectious Disease"/>
            <person name="Wu L."/>
            <person name="Ma J."/>
        </authorList>
    </citation>
    <scope>NUCLEOTIDE SEQUENCE [LARGE SCALE GENOMIC DNA]</scope>
    <source>
        <strain evidence="3">JCM 15614</strain>
    </source>
</reference>
<evidence type="ECO:0000313" key="2">
    <source>
        <dbReference type="EMBL" id="GAA3173108.1"/>
    </source>
</evidence>
<keyword evidence="1" id="KW-0472">Membrane</keyword>
<keyword evidence="3" id="KW-1185">Reference proteome</keyword>
<evidence type="ECO:0000256" key="1">
    <source>
        <dbReference type="SAM" id="Phobius"/>
    </source>
</evidence>
<feature type="transmembrane region" description="Helical" evidence="1">
    <location>
        <begin position="33"/>
        <end position="54"/>
    </location>
</feature>
<name>A0ABP6PAT6_9ACTN</name>
<keyword evidence="1" id="KW-0812">Transmembrane</keyword>
<protein>
    <submittedName>
        <fullName evidence="2">Uncharacterized protein</fullName>
    </submittedName>
</protein>